<keyword evidence="7" id="KW-0915">Sodium</keyword>
<evidence type="ECO:0000313" key="14">
    <source>
        <dbReference type="Proteomes" id="UP000639338"/>
    </source>
</evidence>
<comment type="subcellular location">
    <subcellularLocation>
        <location evidence="1">Membrane</location>
        <topology evidence="1">Multi-pass membrane protein</topology>
    </subcellularLocation>
</comment>
<gene>
    <name evidence="13" type="ORF">HCN44_001795</name>
</gene>
<keyword evidence="3 12" id="KW-0813">Transport</keyword>
<keyword evidence="6" id="KW-1133">Transmembrane helix</keyword>
<evidence type="ECO:0000256" key="2">
    <source>
        <dbReference type="ARBA" id="ARBA00007193"/>
    </source>
</evidence>
<evidence type="ECO:0000256" key="10">
    <source>
        <dbReference type="ARBA" id="ARBA00023201"/>
    </source>
</evidence>
<proteinExistence type="inferred from homology"/>
<evidence type="ECO:0000313" key="13">
    <source>
        <dbReference type="EMBL" id="KAF7987140.1"/>
    </source>
</evidence>
<keyword evidence="14" id="KW-1185">Reference proteome</keyword>
<dbReference type="OrthoDB" id="6436100at2759"/>
<evidence type="ECO:0000256" key="9">
    <source>
        <dbReference type="ARBA" id="ARBA00023136"/>
    </source>
</evidence>
<protein>
    <submittedName>
        <fullName evidence="13">Uncharacterized protein</fullName>
    </submittedName>
</protein>
<reference evidence="13 14" key="1">
    <citation type="submission" date="2020-08" db="EMBL/GenBank/DDBJ databases">
        <title>Aphidius gifuensis genome sequencing and assembly.</title>
        <authorList>
            <person name="Du Z."/>
        </authorList>
    </citation>
    <scope>NUCLEOTIDE SEQUENCE [LARGE SCALE GENOMIC DNA]</scope>
    <source>
        <strain evidence="13">YNYX2018</strain>
        <tissue evidence="13">Adults</tissue>
    </source>
</reference>
<dbReference type="EMBL" id="JACMRX010000020">
    <property type="protein sequence ID" value="KAF7987140.1"/>
    <property type="molecule type" value="Genomic_DNA"/>
</dbReference>
<evidence type="ECO:0000256" key="1">
    <source>
        <dbReference type="ARBA" id="ARBA00004141"/>
    </source>
</evidence>
<keyword evidence="9" id="KW-0472">Membrane</keyword>
<name>A0A835CNK1_APHGI</name>
<evidence type="ECO:0000256" key="3">
    <source>
        <dbReference type="ARBA" id="ARBA00022448"/>
    </source>
</evidence>
<keyword evidence="11 12" id="KW-0407">Ion channel</keyword>
<dbReference type="InterPro" id="IPR001873">
    <property type="entry name" value="ENaC"/>
</dbReference>
<evidence type="ECO:0000256" key="11">
    <source>
        <dbReference type="ARBA" id="ARBA00023303"/>
    </source>
</evidence>
<keyword evidence="8 12" id="KW-0406">Ion transport</keyword>
<dbReference type="Pfam" id="PF00858">
    <property type="entry name" value="ASC"/>
    <property type="match status" value="1"/>
</dbReference>
<dbReference type="GO" id="GO:0016020">
    <property type="term" value="C:membrane"/>
    <property type="evidence" value="ECO:0007669"/>
    <property type="project" value="UniProtKB-SubCell"/>
</dbReference>
<accession>A0A835CNK1</accession>
<evidence type="ECO:0000256" key="4">
    <source>
        <dbReference type="ARBA" id="ARBA00022461"/>
    </source>
</evidence>
<sequence length="70" mass="8309">MRYASPQCEDFIVACRYEGKMKNCKTLIKRSLIATGYCCSFNYHYNNDRSRQFVQPDIYSFNYGDVENIE</sequence>
<comment type="similarity">
    <text evidence="2 12">Belongs to the amiloride-sensitive sodium channel (TC 1.A.6) family.</text>
</comment>
<dbReference type="AlphaFoldDB" id="A0A835CNK1"/>
<evidence type="ECO:0000256" key="7">
    <source>
        <dbReference type="ARBA" id="ARBA00023053"/>
    </source>
</evidence>
<dbReference type="Gene3D" id="2.60.470.10">
    <property type="entry name" value="Acid-sensing ion channels like domains"/>
    <property type="match status" value="1"/>
</dbReference>
<organism evidence="13 14">
    <name type="scientific">Aphidius gifuensis</name>
    <name type="common">Parasitoid wasp</name>
    <dbReference type="NCBI Taxonomy" id="684658"/>
    <lineage>
        <taxon>Eukaryota</taxon>
        <taxon>Metazoa</taxon>
        <taxon>Ecdysozoa</taxon>
        <taxon>Arthropoda</taxon>
        <taxon>Hexapoda</taxon>
        <taxon>Insecta</taxon>
        <taxon>Pterygota</taxon>
        <taxon>Neoptera</taxon>
        <taxon>Endopterygota</taxon>
        <taxon>Hymenoptera</taxon>
        <taxon>Apocrita</taxon>
        <taxon>Ichneumonoidea</taxon>
        <taxon>Braconidae</taxon>
        <taxon>Aphidiinae</taxon>
        <taxon>Aphidius</taxon>
    </lineage>
</organism>
<evidence type="ECO:0000256" key="12">
    <source>
        <dbReference type="RuleBase" id="RU000679"/>
    </source>
</evidence>
<dbReference type="Proteomes" id="UP000639338">
    <property type="component" value="Unassembled WGS sequence"/>
</dbReference>
<evidence type="ECO:0000256" key="5">
    <source>
        <dbReference type="ARBA" id="ARBA00022692"/>
    </source>
</evidence>
<dbReference type="GO" id="GO:0005272">
    <property type="term" value="F:sodium channel activity"/>
    <property type="evidence" value="ECO:0007669"/>
    <property type="project" value="UniProtKB-KW"/>
</dbReference>
<evidence type="ECO:0000256" key="6">
    <source>
        <dbReference type="ARBA" id="ARBA00022989"/>
    </source>
</evidence>
<keyword evidence="5 12" id="KW-0812">Transmembrane</keyword>
<comment type="caution">
    <text evidence="13">The sequence shown here is derived from an EMBL/GenBank/DDBJ whole genome shotgun (WGS) entry which is preliminary data.</text>
</comment>
<keyword evidence="4 12" id="KW-0894">Sodium channel</keyword>
<evidence type="ECO:0000256" key="8">
    <source>
        <dbReference type="ARBA" id="ARBA00023065"/>
    </source>
</evidence>
<keyword evidence="10 12" id="KW-0739">Sodium transport</keyword>